<dbReference type="PANTHER" id="PTHR10039">
    <property type="entry name" value="AMELOGENIN"/>
    <property type="match status" value="1"/>
</dbReference>
<keyword evidence="1" id="KW-0677">Repeat</keyword>
<evidence type="ECO:0000256" key="1">
    <source>
        <dbReference type="ARBA" id="ARBA00022737"/>
    </source>
</evidence>
<reference evidence="3 4" key="1">
    <citation type="submission" date="2024-01" db="EMBL/GenBank/DDBJ databases">
        <title>A draft genome for a cacao thread blight-causing isolate of Paramarasmius palmivorus.</title>
        <authorList>
            <person name="Baruah I.K."/>
            <person name="Bukari Y."/>
            <person name="Amoako-Attah I."/>
            <person name="Meinhardt L.W."/>
            <person name="Bailey B.A."/>
            <person name="Cohen S.P."/>
        </authorList>
    </citation>
    <scope>NUCLEOTIDE SEQUENCE [LARGE SCALE GENOMIC DNA]</scope>
    <source>
        <strain evidence="3 4">GH-12</strain>
    </source>
</reference>
<dbReference type="Pfam" id="PF24883">
    <property type="entry name" value="NPHP3_N"/>
    <property type="match status" value="1"/>
</dbReference>
<protein>
    <recommendedName>
        <fullName evidence="2">Nephrocystin 3-like N-terminal domain-containing protein</fullName>
    </recommendedName>
</protein>
<dbReference type="InterPro" id="IPR056884">
    <property type="entry name" value="NPHP3-like_N"/>
</dbReference>
<comment type="caution">
    <text evidence="3">The sequence shown here is derived from an EMBL/GenBank/DDBJ whole genome shotgun (WGS) entry which is preliminary data.</text>
</comment>
<dbReference type="EMBL" id="JAYKXP010000091">
    <property type="protein sequence ID" value="KAK7028050.1"/>
    <property type="molecule type" value="Genomic_DNA"/>
</dbReference>
<dbReference type="Proteomes" id="UP001383192">
    <property type="component" value="Unassembled WGS sequence"/>
</dbReference>
<dbReference type="Gene3D" id="3.40.50.300">
    <property type="entry name" value="P-loop containing nucleotide triphosphate hydrolases"/>
    <property type="match status" value="1"/>
</dbReference>
<accession>A0AAW0BR02</accession>
<evidence type="ECO:0000313" key="4">
    <source>
        <dbReference type="Proteomes" id="UP001383192"/>
    </source>
</evidence>
<dbReference type="AlphaFoldDB" id="A0AAW0BR02"/>
<dbReference type="SUPFAM" id="SSF52540">
    <property type="entry name" value="P-loop containing nucleoside triphosphate hydrolases"/>
    <property type="match status" value="1"/>
</dbReference>
<name>A0AAW0BR02_9AGAR</name>
<organism evidence="3 4">
    <name type="scientific">Paramarasmius palmivorus</name>
    <dbReference type="NCBI Taxonomy" id="297713"/>
    <lineage>
        <taxon>Eukaryota</taxon>
        <taxon>Fungi</taxon>
        <taxon>Dikarya</taxon>
        <taxon>Basidiomycota</taxon>
        <taxon>Agaricomycotina</taxon>
        <taxon>Agaricomycetes</taxon>
        <taxon>Agaricomycetidae</taxon>
        <taxon>Agaricales</taxon>
        <taxon>Marasmiineae</taxon>
        <taxon>Marasmiaceae</taxon>
        <taxon>Paramarasmius</taxon>
    </lineage>
</organism>
<dbReference type="InterPro" id="IPR027417">
    <property type="entry name" value="P-loop_NTPase"/>
</dbReference>
<proteinExistence type="predicted"/>
<keyword evidence="4" id="KW-1185">Reference proteome</keyword>
<feature type="domain" description="Nephrocystin 3-like N-terminal" evidence="2">
    <location>
        <begin position="70"/>
        <end position="228"/>
    </location>
</feature>
<dbReference type="PANTHER" id="PTHR10039:SF14">
    <property type="entry name" value="NACHT DOMAIN-CONTAINING PROTEIN"/>
    <property type="match status" value="1"/>
</dbReference>
<evidence type="ECO:0000313" key="3">
    <source>
        <dbReference type="EMBL" id="KAK7028050.1"/>
    </source>
</evidence>
<sequence length="920" mass="106634">MAINGGQGHTIFGDQENNVYYQTDDRNDHFEAINELWKEIANVGAHHDSGARFPPPRCHEGTRTKVQRSILDWAQSDDPNNEPLCWLSGPAGVGKSAIAQTIAETTNEGSLIASFFFWRGDPQRNNPSKLFLVIAHGLALRYPELRHSIGQVIKEKPSILKASVDVQLQKLIIEPLFQFTTVDLDGLIIIDALDECSGEKEQRHVLCMIESIFSKIQGRLPRILLCSRPEPAIQETLSTLDKDLHVRRLTLDDNWESRRDIENFLTTEFTRIRNCDRCKNLDFPVPWPSPSQIWSLNDGFYNPCEQLQKVLGQQKNDSEDGNSPFTPLDALYHQILSSYPKAKQKQLRDALGFLMYFQYPEESKMVPDLITMEILYDLPAGGAELLLRRARSLIKGVEDGEPEIIHKSFRDYLEDESRSHEFFIDKEVYSETFFLRLQLNTVIREADRDLTRISSDQRYCKCMIAFTKEAFAYIWSTHRTHETFDTAGVYDYVIKLSLFCQRPLPEMLPTDDICYEDDKSKDAFIHGLLSMHLGTTKNVLPVFARLRLRIRREGMSNKDVCKLVDILQTLWMTGWKAKEAFESSDFHEFLDTHKAIIISDLRAFDPESENYCSCLTPYWDSPVHLCGGHYIISPIAVLLMSGYGIEDSSKLWDLFLTLTYWEYGLRHLFDDGEYHLKKFNIIEKALIYNLLREWDEWGVDLFRWLLLSPIHLPAMGNAYHTRVLKLYTLLLDDLAFDDNEYLTSVFQIATRIWGAEPELLDLFTRWFELFRGRAEWFLEWLESFPAIHAKKSGVAIAKFNTSQQRWKDLEGAREDLREKRKSTEEVSELLFGELAPQDLDASDVQIMKEIVRGSKVSTKPRCRKTYYAQIWTGTLASLRLYNGSYCVWDDQRRPLYDYIEWIEPSDWSYETEPNSTVGAI</sequence>
<gene>
    <name evidence="3" type="ORF">VNI00_015001</name>
</gene>
<evidence type="ECO:0000259" key="2">
    <source>
        <dbReference type="Pfam" id="PF24883"/>
    </source>
</evidence>